<evidence type="ECO:0000313" key="3">
    <source>
        <dbReference type="Proteomes" id="UP000318578"/>
    </source>
</evidence>
<dbReference type="PROSITE" id="PS50043">
    <property type="entry name" value="HTH_LUXR_2"/>
    <property type="match status" value="1"/>
</dbReference>
<dbReference type="InterPro" id="IPR058852">
    <property type="entry name" value="HTH_77"/>
</dbReference>
<dbReference type="GO" id="GO:0006355">
    <property type="term" value="P:regulation of DNA-templated transcription"/>
    <property type="evidence" value="ECO:0007669"/>
    <property type="project" value="InterPro"/>
</dbReference>
<dbReference type="GO" id="GO:0016887">
    <property type="term" value="F:ATP hydrolysis activity"/>
    <property type="evidence" value="ECO:0007669"/>
    <property type="project" value="InterPro"/>
</dbReference>
<sequence length="793" mass="86485">MVARLVGNLPAEVTNFVGRERELGQVRRLLSAGRLVTLTGPGGVGKTRLARRVACEVHRAFPDGVWLVELAELGEGDLLAVEVAKTLGLTDSSREPTESLAEYLSDKNLLLVLDNCEHLSRPVVKLLSKLLARAPALRVLATSRHVLGSEGERLFEVPALSLPETDTFGPGPAGVISEAVDLFLDRAAAVVPELPEGPEFRRAVIELCRRLDGIPLAIELAAARMRAYPVEEILARVESALDMLTTGPASAPPRHRGLKAAIGWSFDLCSPSEQLMWARLSVFAGGFDLAAAEGICSDDRLPRADVFDLLGSLVDKSILHRQSGGGARFSMLETVREYGRSRLAGLGEDKEVRLRHIRHFAALAERERTDYFSEREIGWFQEISFNHANIRLALQASLFDLHEPRIALRVAARLRMYWATPGVVLEGYQWLRKALAANPEPTEDRAEALWACAYIEVLLAEVDSAARTMAECRELAGRFSLHRVDAALTLCPILADFLLGDVTAALAHAREAVACGRKVDEPTVTGEALFYAASMAFASRDPGAERLADEALEFLERKGAQLWRASALWINGLVRCRADSRDEATTCFLDAFEIFRRLNYGLGVALCLDGLAWVAASAGELARAAALLGAAHPIWETGPHHMMPYLFSQLAVKGEVETLVRAGVGDAAFAEAFSRGTSRSPEELVGEITGLPSPGPTAGSPVTTQDRLGALTKRERRVAELLAKGMSNREIAAELVLSHRTVESHVQHILTKLDFHSRTQIASLVSRVEAAGWPEVRREPATVARFPPTLRRT</sequence>
<feature type="domain" description="HTH luxR-type" evidence="1">
    <location>
        <begin position="704"/>
        <end position="769"/>
    </location>
</feature>
<dbReference type="OrthoDB" id="9812579at2"/>
<dbReference type="EMBL" id="VJZA01000008">
    <property type="protein sequence ID" value="TVT24101.1"/>
    <property type="molecule type" value="Genomic_DNA"/>
</dbReference>
<dbReference type="SUPFAM" id="SSF48452">
    <property type="entry name" value="TPR-like"/>
    <property type="match status" value="1"/>
</dbReference>
<dbReference type="SUPFAM" id="SSF52540">
    <property type="entry name" value="P-loop containing nucleoside triphosphate hydrolases"/>
    <property type="match status" value="1"/>
</dbReference>
<dbReference type="CDD" id="cd06170">
    <property type="entry name" value="LuxR_C_like"/>
    <property type="match status" value="1"/>
</dbReference>
<dbReference type="SMART" id="SM00421">
    <property type="entry name" value="HTH_LUXR"/>
    <property type="match status" value="1"/>
</dbReference>
<dbReference type="GO" id="GO:0003677">
    <property type="term" value="F:DNA binding"/>
    <property type="evidence" value="ECO:0007669"/>
    <property type="project" value="InterPro"/>
</dbReference>
<dbReference type="InterPro" id="IPR027417">
    <property type="entry name" value="P-loop_NTPase"/>
</dbReference>
<dbReference type="InterPro" id="IPR049945">
    <property type="entry name" value="AAA_22"/>
</dbReference>
<comment type="caution">
    <text evidence="2">The sequence shown here is derived from an EMBL/GenBank/DDBJ whole genome shotgun (WGS) entry which is preliminary data.</text>
</comment>
<reference evidence="2 3" key="1">
    <citation type="submission" date="2019-07" db="EMBL/GenBank/DDBJ databases">
        <title>New species of Amycolatopsis and Streptomyces.</title>
        <authorList>
            <person name="Duangmal K."/>
            <person name="Teo W.F.A."/>
            <person name="Lipun K."/>
        </authorList>
    </citation>
    <scope>NUCLEOTIDE SEQUENCE [LARGE SCALE GENOMIC DNA]</scope>
    <source>
        <strain evidence="2 3">JCM 30562</strain>
    </source>
</reference>
<proteinExistence type="predicted"/>
<dbReference type="InterPro" id="IPR011990">
    <property type="entry name" value="TPR-like_helical_dom_sf"/>
</dbReference>
<gene>
    <name evidence="2" type="ORF">FNH06_07830</name>
</gene>
<dbReference type="PANTHER" id="PTHR47691">
    <property type="entry name" value="REGULATOR-RELATED"/>
    <property type="match status" value="1"/>
</dbReference>
<evidence type="ECO:0000259" key="1">
    <source>
        <dbReference type="PROSITE" id="PS50043"/>
    </source>
</evidence>
<dbReference type="Pfam" id="PF25872">
    <property type="entry name" value="HTH_77"/>
    <property type="match status" value="1"/>
</dbReference>
<dbReference type="SUPFAM" id="SSF46894">
    <property type="entry name" value="C-terminal effector domain of the bipartite response regulators"/>
    <property type="match status" value="1"/>
</dbReference>
<organism evidence="2 3">
    <name type="scientific">Amycolatopsis acidiphila</name>
    <dbReference type="NCBI Taxonomy" id="715473"/>
    <lineage>
        <taxon>Bacteria</taxon>
        <taxon>Bacillati</taxon>
        <taxon>Actinomycetota</taxon>
        <taxon>Actinomycetes</taxon>
        <taxon>Pseudonocardiales</taxon>
        <taxon>Pseudonocardiaceae</taxon>
        <taxon>Amycolatopsis</taxon>
    </lineage>
</organism>
<dbReference type="Gene3D" id="1.25.40.10">
    <property type="entry name" value="Tetratricopeptide repeat domain"/>
    <property type="match status" value="1"/>
</dbReference>
<dbReference type="Pfam" id="PF13401">
    <property type="entry name" value="AAA_22"/>
    <property type="match status" value="1"/>
</dbReference>
<dbReference type="InterPro" id="IPR016032">
    <property type="entry name" value="Sig_transdc_resp-reg_C-effctor"/>
</dbReference>
<dbReference type="PANTHER" id="PTHR47691:SF3">
    <property type="entry name" value="HTH-TYPE TRANSCRIPTIONAL REGULATOR RV0890C-RELATED"/>
    <property type="match status" value="1"/>
</dbReference>
<dbReference type="PROSITE" id="PS00622">
    <property type="entry name" value="HTH_LUXR_1"/>
    <property type="match status" value="1"/>
</dbReference>
<dbReference type="Pfam" id="PF00196">
    <property type="entry name" value="GerE"/>
    <property type="match status" value="1"/>
</dbReference>
<protein>
    <submittedName>
        <fullName evidence="2">LuxR family transcriptional regulator</fullName>
    </submittedName>
</protein>
<evidence type="ECO:0000313" key="2">
    <source>
        <dbReference type="EMBL" id="TVT24101.1"/>
    </source>
</evidence>
<dbReference type="PRINTS" id="PR00038">
    <property type="entry name" value="HTHLUXR"/>
</dbReference>
<dbReference type="Gene3D" id="3.40.50.300">
    <property type="entry name" value="P-loop containing nucleotide triphosphate hydrolases"/>
    <property type="match status" value="1"/>
</dbReference>
<dbReference type="InterPro" id="IPR036388">
    <property type="entry name" value="WH-like_DNA-bd_sf"/>
</dbReference>
<dbReference type="AlphaFoldDB" id="A0A558AIS7"/>
<dbReference type="Proteomes" id="UP000318578">
    <property type="component" value="Unassembled WGS sequence"/>
</dbReference>
<keyword evidence="3" id="KW-1185">Reference proteome</keyword>
<name>A0A558AIS7_9PSEU</name>
<dbReference type="InterPro" id="IPR000792">
    <property type="entry name" value="Tscrpt_reg_LuxR_C"/>
</dbReference>
<accession>A0A558AIS7</accession>
<dbReference type="Gene3D" id="1.10.10.10">
    <property type="entry name" value="Winged helix-like DNA-binding domain superfamily/Winged helix DNA-binding domain"/>
    <property type="match status" value="1"/>
</dbReference>
<dbReference type="PRINTS" id="PR00364">
    <property type="entry name" value="DISEASERSIST"/>
</dbReference>
<dbReference type="RefSeq" id="WP_144635883.1">
    <property type="nucleotide sequence ID" value="NZ_BNAX01000018.1"/>
</dbReference>